<evidence type="ECO:0000313" key="4">
    <source>
        <dbReference type="Proteomes" id="UP000015106"/>
    </source>
</evidence>
<evidence type="ECO:0000313" key="3">
    <source>
        <dbReference type="EnsemblPlants" id="TuG1812G0100003735.01.T01"/>
    </source>
</evidence>
<dbReference type="Pfam" id="PF24758">
    <property type="entry name" value="LRR_At5g56370"/>
    <property type="match status" value="1"/>
</dbReference>
<dbReference type="EnsemblPlants" id="TuG1812G0100003735.01.T01">
    <property type="protein sequence ID" value="TuG1812G0100003735.01.T01"/>
    <property type="gene ID" value="TuG1812G0100003735.01"/>
</dbReference>
<evidence type="ECO:0000259" key="2">
    <source>
        <dbReference type="Pfam" id="PF24758"/>
    </source>
</evidence>
<keyword evidence="4" id="KW-1185">Reference proteome</keyword>
<evidence type="ECO:0008006" key="5">
    <source>
        <dbReference type="Google" id="ProtNLM"/>
    </source>
</evidence>
<sequence>MCSLMDYSVETLRFPQLRKFALVAVDISEDSLCHVINTCCPALECLLLRTNFNVHGVRINSPTLQSVGIHASVVELTVENAPSLERLLCLKMHMKMIVSVVSAPKLETLGCISHHEWGSKIMFGTTVIEGLRVDSLTTMVRTVKILAIHMNSNLDMVIDLMRCFPCLEKLYMKIHKKTPTGTNCWRRKHRNFLTSHDICLKTVVLGYYKGFQAQVDFVTFFVLNARSLESIQLVVDSRNYSREFVSGQREKLQIEKRASRGARL</sequence>
<reference evidence="3" key="3">
    <citation type="submission" date="2022-06" db="UniProtKB">
        <authorList>
            <consortium name="EnsemblPlants"/>
        </authorList>
    </citation>
    <scope>IDENTIFICATION</scope>
</reference>
<dbReference type="InterPro" id="IPR055302">
    <property type="entry name" value="F-box_dom-containing"/>
</dbReference>
<accession>A0A8R7K3C0</accession>
<feature type="domain" description="F-box/LRR-repeat protein 15/At3g58940/PEG3-like LRR" evidence="2">
    <location>
        <begin position="7"/>
        <end position="171"/>
    </location>
</feature>
<reference evidence="4" key="1">
    <citation type="journal article" date="2013" name="Nature">
        <title>Draft genome of the wheat A-genome progenitor Triticum urartu.</title>
        <authorList>
            <person name="Ling H.Q."/>
            <person name="Zhao S."/>
            <person name="Liu D."/>
            <person name="Wang J."/>
            <person name="Sun H."/>
            <person name="Zhang C."/>
            <person name="Fan H."/>
            <person name="Li D."/>
            <person name="Dong L."/>
            <person name="Tao Y."/>
            <person name="Gao C."/>
            <person name="Wu H."/>
            <person name="Li Y."/>
            <person name="Cui Y."/>
            <person name="Guo X."/>
            <person name="Zheng S."/>
            <person name="Wang B."/>
            <person name="Yu K."/>
            <person name="Liang Q."/>
            <person name="Yang W."/>
            <person name="Lou X."/>
            <person name="Chen J."/>
            <person name="Feng M."/>
            <person name="Jian J."/>
            <person name="Zhang X."/>
            <person name="Luo G."/>
            <person name="Jiang Y."/>
            <person name="Liu J."/>
            <person name="Wang Z."/>
            <person name="Sha Y."/>
            <person name="Zhang B."/>
            <person name="Wu H."/>
            <person name="Tang D."/>
            <person name="Shen Q."/>
            <person name="Xue P."/>
            <person name="Zou S."/>
            <person name="Wang X."/>
            <person name="Liu X."/>
            <person name="Wang F."/>
            <person name="Yang Y."/>
            <person name="An X."/>
            <person name="Dong Z."/>
            <person name="Zhang K."/>
            <person name="Zhang X."/>
            <person name="Luo M.C."/>
            <person name="Dvorak J."/>
            <person name="Tong Y."/>
            <person name="Wang J."/>
            <person name="Yang H."/>
            <person name="Li Z."/>
            <person name="Wang D."/>
            <person name="Zhang A."/>
            <person name="Wang J."/>
        </authorList>
    </citation>
    <scope>NUCLEOTIDE SEQUENCE</scope>
    <source>
        <strain evidence="4">cv. G1812</strain>
    </source>
</reference>
<protein>
    <recommendedName>
        <fullName evidence="5">FBD domain-containing protein</fullName>
    </recommendedName>
</protein>
<dbReference type="Proteomes" id="UP000015106">
    <property type="component" value="Chromosome 1"/>
</dbReference>
<organism evidence="3 4">
    <name type="scientific">Triticum urartu</name>
    <name type="common">Red wild einkorn</name>
    <name type="synonym">Crithodium urartu</name>
    <dbReference type="NCBI Taxonomy" id="4572"/>
    <lineage>
        <taxon>Eukaryota</taxon>
        <taxon>Viridiplantae</taxon>
        <taxon>Streptophyta</taxon>
        <taxon>Embryophyta</taxon>
        <taxon>Tracheophyta</taxon>
        <taxon>Spermatophyta</taxon>
        <taxon>Magnoliopsida</taxon>
        <taxon>Liliopsida</taxon>
        <taxon>Poales</taxon>
        <taxon>Poaceae</taxon>
        <taxon>BOP clade</taxon>
        <taxon>Pooideae</taxon>
        <taxon>Triticodae</taxon>
        <taxon>Triticeae</taxon>
        <taxon>Triticinae</taxon>
        <taxon>Triticum</taxon>
    </lineage>
</organism>
<proteinExistence type="predicted"/>
<dbReference type="Gramene" id="TuG1812G0100003735.01.T01">
    <property type="protein sequence ID" value="TuG1812G0100003735.01.T01"/>
    <property type="gene ID" value="TuG1812G0100003735.01"/>
</dbReference>
<dbReference type="InterPro" id="IPR006566">
    <property type="entry name" value="FBD"/>
</dbReference>
<name>A0A8R7K3C0_TRIUA</name>
<dbReference type="AlphaFoldDB" id="A0A8R7K3C0"/>
<dbReference type="PANTHER" id="PTHR32141:SF186">
    <property type="entry name" value="FBD DOMAIN-CONTAINING PROTEIN"/>
    <property type="match status" value="1"/>
</dbReference>
<reference evidence="3" key="2">
    <citation type="submission" date="2018-03" db="EMBL/GenBank/DDBJ databases">
        <title>The Triticum urartu genome reveals the dynamic nature of wheat genome evolution.</title>
        <authorList>
            <person name="Ling H."/>
            <person name="Ma B."/>
            <person name="Shi X."/>
            <person name="Liu H."/>
            <person name="Dong L."/>
            <person name="Sun H."/>
            <person name="Cao Y."/>
            <person name="Gao Q."/>
            <person name="Zheng S."/>
            <person name="Li Y."/>
            <person name="Yu Y."/>
            <person name="Du H."/>
            <person name="Qi M."/>
            <person name="Li Y."/>
            <person name="Yu H."/>
            <person name="Cui Y."/>
            <person name="Wang N."/>
            <person name="Chen C."/>
            <person name="Wu H."/>
            <person name="Zhao Y."/>
            <person name="Zhang J."/>
            <person name="Li Y."/>
            <person name="Zhou W."/>
            <person name="Zhang B."/>
            <person name="Hu W."/>
            <person name="Eijk M."/>
            <person name="Tang J."/>
            <person name="Witsenboer H."/>
            <person name="Zhao S."/>
            <person name="Li Z."/>
            <person name="Zhang A."/>
            <person name="Wang D."/>
            <person name="Liang C."/>
        </authorList>
    </citation>
    <scope>NUCLEOTIDE SEQUENCE [LARGE SCALE GENOMIC DNA]</scope>
    <source>
        <strain evidence="3">cv. G1812</strain>
    </source>
</reference>
<dbReference type="InterPro" id="IPR055411">
    <property type="entry name" value="LRR_FXL15/At3g58940/PEG3-like"/>
</dbReference>
<dbReference type="Pfam" id="PF08387">
    <property type="entry name" value="FBD"/>
    <property type="match status" value="1"/>
</dbReference>
<feature type="domain" description="FBD" evidence="1">
    <location>
        <begin position="199"/>
        <end position="230"/>
    </location>
</feature>
<dbReference type="PANTHER" id="PTHR32141">
    <property type="match status" value="1"/>
</dbReference>
<evidence type="ECO:0000259" key="1">
    <source>
        <dbReference type="Pfam" id="PF08387"/>
    </source>
</evidence>